<dbReference type="InterPro" id="IPR050275">
    <property type="entry name" value="PGM_Phosphatase"/>
</dbReference>
<name>A0A916VGW9_9LACO</name>
<organism evidence="5 6">
    <name type="scientific">Lactobacillus corticis</name>
    <dbReference type="NCBI Taxonomy" id="2201249"/>
    <lineage>
        <taxon>Bacteria</taxon>
        <taxon>Bacillati</taxon>
        <taxon>Bacillota</taxon>
        <taxon>Bacilli</taxon>
        <taxon>Lactobacillales</taxon>
        <taxon>Lactobacillaceae</taxon>
        <taxon>Lactobacillus</taxon>
    </lineage>
</organism>
<reference evidence="5" key="1">
    <citation type="submission" date="2020-08" db="EMBL/GenBank/DDBJ databases">
        <title>Taxonomic study for Lactobacillus species isolated from hardwood bark.</title>
        <authorList>
            <person name="Tohno M."/>
            <person name="Tanizawa Y."/>
        </authorList>
    </citation>
    <scope>NUCLEOTIDE SEQUENCE</scope>
    <source>
        <strain evidence="5">B40</strain>
    </source>
</reference>
<feature type="binding site" evidence="4">
    <location>
        <begin position="81"/>
        <end position="84"/>
    </location>
    <ligand>
        <name>substrate</name>
    </ligand>
</feature>
<dbReference type="GO" id="GO:0016791">
    <property type="term" value="F:phosphatase activity"/>
    <property type="evidence" value="ECO:0007669"/>
    <property type="project" value="TreeGrafter"/>
</dbReference>
<dbReference type="PROSITE" id="PS00175">
    <property type="entry name" value="PG_MUTASE"/>
    <property type="match status" value="1"/>
</dbReference>
<dbReference type="Pfam" id="PF00300">
    <property type="entry name" value="His_Phos_1"/>
    <property type="match status" value="1"/>
</dbReference>
<evidence type="ECO:0000256" key="3">
    <source>
        <dbReference type="PIRSR" id="PIRSR613078-1"/>
    </source>
</evidence>
<evidence type="ECO:0000313" key="6">
    <source>
        <dbReference type="Proteomes" id="UP000677218"/>
    </source>
</evidence>
<proteinExistence type="predicted"/>
<feature type="binding site" evidence="4">
    <location>
        <position position="58"/>
    </location>
    <ligand>
        <name>substrate</name>
    </ligand>
</feature>
<accession>A0A916VGW9</accession>
<sequence>MEITLIRHGQTELNRQHRIQGSRFDYPLNDQGRTDAYRAAEKFNPDLYDLVYSSPAKRALETAQIFVRGHQPIIQDQRLLEFDYGTWDGKESAKLRQLYPDAYDAWGKISAGYYQYGHGETQEHCRQRAGAFLDDLLAQHPHDKIVVFSHSTLIRAASAHLLTNGNFTQVAMLDNLGMVKFSHKAGTWRLMYYNRTLL</sequence>
<dbReference type="InterPro" id="IPR001345">
    <property type="entry name" value="PG/BPGM_mutase_AS"/>
</dbReference>
<dbReference type="PANTHER" id="PTHR48100">
    <property type="entry name" value="BROAD-SPECIFICITY PHOSPHATASE YOR283W-RELATED"/>
    <property type="match status" value="1"/>
</dbReference>
<dbReference type="RefSeq" id="WP_212780124.1">
    <property type="nucleotide sequence ID" value="NZ_BMAY01000002.1"/>
</dbReference>
<keyword evidence="6" id="KW-1185">Reference proteome</keyword>
<dbReference type="InterPro" id="IPR029033">
    <property type="entry name" value="His_PPase_superfam"/>
</dbReference>
<dbReference type="SMART" id="SM00855">
    <property type="entry name" value="PGAM"/>
    <property type="match status" value="1"/>
</dbReference>
<dbReference type="GO" id="GO:0005737">
    <property type="term" value="C:cytoplasm"/>
    <property type="evidence" value="ECO:0007669"/>
    <property type="project" value="TreeGrafter"/>
</dbReference>
<evidence type="ECO:0000256" key="4">
    <source>
        <dbReference type="PIRSR" id="PIRSR613078-2"/>
    </source>
</evidence>
<feature type="active site" description="Tele-phosphohistidine intermediate" evidence="3">
    <location>
        <position position="8"/>
    </location>
</feature>
<keyword evidence="2" id="KW-0413">Isomerase</keyword>
<dbReference type="CDD" id="cd07067">
    <property type="entry name" value="HP_PGM_like"/>
    <property type="match status" value="1"/>
</dbReference>
<evidence type="ECO:0000313" key="5">
    <source>
        <dbReference type="EMBL" id="GFZ26416.1"/>
    </source>
</evidence>
<protein>
    <submittedName>
        <fullName evidence="5">Phosphoglycerate mutase</fullName>
    </submittedName>
</protein>
<dbReference type="AlphaFoldDB" id="A0A916VGW9"/>
<keyword evidence="1" id="KW-0324">Glycolysis</keyword>
<dbReference type="Gene3D" id="3.40.50.1240">
    <property type="entry name" value="Phosphoglycerate mutase-like"/>
    <property type="match status" value="1"/>
</dbReference>
<evidence type="ECO:0000256" key="2">
    <source>
        <dbReference type="ARBA" id="ARBA00023235"/>
    </source>
</evidence>
<feature type="binding site" evidence="4">
    <location>
        <begin position="7"/>
        <end position="14"/>
    </location>
    <ligand>
        <name>substrate</name>
    </ligand>
</feature>
<evidence type="ECO:0000256" key="1">
    <source>
        <dbReference type="ARBA" id="ARBA00023152"/>
    </source>
</evidence>
<gene>
    <name evidence="5" type="primary">gpmB_1</name>
    <name evidence="5" type="ORF">LCB40_02960</name>
</gene>
<dbReference type="Proteomes" id="UP000677218">
    <property type="component" value="Unassembled WGS sequence"/>
</dbReference>
<dbReference type="InterPro" id="IPR013078">
    <property type="entry name" value="His_Pase_superF_clade-1"/>
</dbReference>
<dbReference type="SUPFAM" id="SSF53254">
    <property type="entry name" value="Phosphoglycerate mutase-like"/>
    <property type="match status" value="1"/>
</dbReference>
<comment type="caution">
    <text evidence="5">The sequence shown here is derived from an EMBL/GenBank/DDBJ whole genome shotgun (WGS) entry which is preliminary data.</text>
</comment>
<dbReference type="PANTHER" id="PTHR48100:SF1">
    <property type="entry name" value="HISTIDINE PHOSPHATASE FAMILY PROTEIN-RELATED"/>
    <property type="match status" value="1"/>
</dbReference>
<dbReference type="PIRSF" id="PIRSF000709">
    <property type="entry name" value="6PFK_2-Ptase"/>
    <property type="match status" value="1"/>
</dbReference>
<feature type="active site" description="Proton donor/acceptor" evidence="3">
    <location>
        <position position="81"/>
    </location>
</feature>
<dbReference type="EMBL" id="BMAY01000002">
    <property type="protein sequence ID" value="GFZ26416.1"/>
    <property type="molecule type" value="Genomic_DNA"/>
</dbReference>